<sequence length="108" mass="11644">GFSYNRTQAFSVPGTKKGMKALVTGQTKIRKIHCYVPHTATPISSQSVSSTPKTTIHDPTSPTHHPGPTIEEEPIVLSRYSGGFIPDPLAPKKIESLDWPAPIAIQAV</sequence>
<protein>
    <submittedName>
        <fullName evidence="2">Uncharacterized protein</fullName>
    </submittedName>
</protein>
<evidence type="ECO:0000256" key="1">
    <source>
        <dbReference type="SAM" id="MobiDB-lite"/>
    </source>
</evidence>
<reference evidence="2" key="1">
    <citation type="submission" date="2021-02" db="EMBL/GenBank/DDBJ databases">
        <authorList>
            <person name="Nowell W R."/>
        </authorList>
    </citation>
    <scope>NUCLEOTIDE SEQUENCE</scope>
</reference>
<organism evidence="2 3">
    <name type="scientific">Adineta steineri</name>
    <dbReference type="NCBI Taxonomy" id="433720"/>
    <lineage>
        <taxon>Eukaryota</taxon>
        <taxon>Metazoa</taxon>
        <taxon>Spiralia</taxon>
        <taxon>Gnathifera</taxon>
        <taxon>Rotifera</taxon>
        <taxon>Eurotatoria</taxon>
        <taxon>Bdelloidea</taxon>
        <taxon>Adinetida</taxon>
        <taxon>Adinetidae</taxon>
        <taxon>Adineta</taxon>
    </lineage>
</organism>
<feature type="compositionally biased region" description="Polar residues" evidence="1">
    <location>
        <begin position="43"/>
        <end position="63"/>
    </location>
</feature>
<dbReference type="Proteomes" id="UP000663881">
    <property type="component" value="Unassembled WGS sequence"/>
</dbReference>
<evidence type="ECO:0000313" key="2">
    <source>
        <dbReference type="EMBL" id="CAF4399816.1"/>
    </source>
</evidence>
<name>A0A820P6R8_9BILA</name>
<comment type="caution">
    <text evidence="2">The sequence shown here is derived from an EMBL/GenBank/DDBJ whole genome shotgun (WGS) entry which is preliminary data.</text>
</comment>
<gene>
    <name evidence="2" type="ORF">OKA104_LOCUS51336</name>
</gene>
<feature type="non-terminal residue" evidence="2">
    <location>
        <position position="1"/>
    </location>
</feature>
<dbReference type="EMBL" id="CAJOAY010027598">
    <property type="protein sequence ID" value="CAF4399816.1"/>
    <property type="molecule type" value="Genomic_DNA"/>
</dbReference>
<feature type="non-terminal residue" evidence="2">
    <location>
        <position position="108"/>
    </location>
</feature>
<feature type="region of interest" description="Disordered" evidence="1">
    <location>
        <begin position="43"/>
        <end position="70"/>
    </location>
</feature>
<accession>A0A820P6R8</accession>
<proteinExistence type="predicted"/>
<evidence type="ECO:0000313" key="3">
    <source>
        <dbReference type="Proteomes" id="UP000663881"/>
    </source>
</evidence>
<dbReference type="AlphaFoldDB" id="A0A820P6R8"/>